<dbReference type="Pfam" id="PF00486">
    <property type="entry name" value="Trans_reg_C"/>
    <property type="match status" value="1"/>
</dbReference>
<evidence type="ECO:0000256" key="4">
    <source>
        <dbReference type="PROSITE-ProRule" id="PRU01091"/>
    </source>
</evidence>
<name>A0ABS8CN97_9RHOB</name>
<dbReference type="InterPro" id="IPR039420">
    <property type="entry name" value="WalR-like"/>
</dbReference>
<dbReference type="InterPro" id="IPR001867">
    <property type="entry name" value="OmpR/PhoB-type_DNA-bd"/>
</dbReference>
<evidence type="ECO:0000313" key="7">
    <source>
        <dbReference type="Proteomes" id="UP001198571"/>
    </source>
</evidence>
<keyword evidence="1" id="KW-0805">Transcription regulation</keyword>
<keyword evidence="2 4" id="KW-0238">DNA-binding</keyword>
<dbReference type="SMART" id="SM00862">
    <property type="entry name" value="Trans_reg_C"/>
    <property type="match status" value="1"/>
</dbReference>
<dbReference type="PANTHER" id="PTHR48111">
    <property type="entry name" value="REGULATOR OF RPOS"/>
    <property type="match status" value="1"/>
</dbReference>
<evidence type="ECO:0000256" key="1">
    <source>
        <dbReference type="ARBA" id="ARBA00023015"/>
    </source>
</evidence>
<dbReference type="SUPFAM" id="SSF52172">
    <property type="entry name" value="CheY-like"/>
    <property type="match status" value="1"/>
</dbReference>
<dbReference type="CDD" id="cd00383">
    <property type="entry name" value="trans_reg_C"/>
    <property type="match status" value="1"/>
</dbReference>
<dbReference type="InterPro" id="IPR016032">
    <property type="entry name" value="Sig_transdc_resp-reg_C-effctor"/>
</dbReference>
<organism evidence="6 7">
    <name type="scientific">Pseudogemmobacter faecipullorum</name>
    <dbReference type="NCBI Taxonomy" id="2755041"/>
    <lineage>
        <taxon>Bacteria</taxon>
        <taxon>Pseudomonadati</taxon>
        <taxon>Pseudomonadota</taxon>
        <taxon>Alphaproteobacteria</taxon>
        <taxon>Rhodobacterales</taxon>
        <taxon>Paracoccaceae</taxon>
        <taxon>Pseudogemmobacter</taxon>
    </lineage>
</organism>
<keyword evidence="3" id="KW-0804">Transcription</keyword>
<dbReference type="Gene3D" id="1.10.10.10">
    <property type="entry name" value="Winged helix-like DNA-binding domain superfamily/Winged helix DNA-binding domain"/>
    <property type="match status" value="1"/>
</dbReference>
<sequence length="226" mass="24351">MRALLYNPGQAGLFSGQPPAGLELIPVERAALEASATRLARNDQLPVFLAGPADSAMLRQLRSLGFTGPVLVLMPGVSALQTADLIYAGADDVLALPVAGCELMARVAAVSRRLHGVSAGALTVGALEFYLDGRHPRLHGEEIRLSAREYDIMRHLMLNAQRVVAKEAIYDALYALCALPPFDKIIDVYICRLRAKMTRIRPGCGAYIETVPGRGYRMTVPALQAA</sequence>
<proteinExistence type="predicted"/>
<protein>
    <submittedName>
        <fullName evidence="6">Response regulator transcription factor</fullName>
    </submittedName>
</protein>
<reference evidence="6 7" key="1">
    <citation type="submission" date="2020-07" db="EMBL/GenBank/DDBJ databases">
        <title>Pseudogemmobacter sp. nov., isolated from poultry manure in Taiwan.</title>
        <authorList>
            <person name="Lin S.-Y."/>
            <person name="Tang Y.-S."/>
            <person name="Young C.-C."/>
        </authorList>
    </citation>
    <scope>NUCLEOTIDE SEQUENCE [LARGE SCALE GENOMIC DNA]</scope>
    <source>
        <strain evidence="6 7">CC-YST710</strain>
    </source>
</reference>
<dbReference type="EMBL" id="JACDXX010000011">
    <property type="protein sequence ID" value="MCB5410847.1"/>
    <property type="molecule type" value="Genomic_DNA"/>
</dbReference>
<dbReference type="PANTHER" id="PTHR48111:SF67">
    <property type="entry name" value="TRANSCRIPTIONAL REGULATORY PROTEIN TCTD"/>
    <property type="match status" value="1"/>
</dbReference>
<evidence type="ECO:0000313" key="6">
    <source>
        <dbReference type="EMBL" id="MCB5410847.1"/>
    </source>
</evidence>
<evidence type="ECO:0000259" key="5">
    <source>
        <dbReference type="PROSITE" id="PS51755"/>
    </source>
</evidence>
<evidence type="ECO:0000256" key="3">
    <source>
        <dbReference type="ARBA" id="ARBA00023163"/>
    </source>
</evidence>
<dbReference type="PROSITE" id="PS51755">
    <property type="entry name" value="OMPR_PHOB"/>
    <property type="match status" value="1"/>
</dbReference>
<dbReference type="RefSeq" id="WP_226936100.1">
    <property type="nucleotide sequence ID" value="NZ_JACDXX010000011.1"/>
</dbReference>
<keyword evidence="7" id="KW-1185">Reference proteome</keyword>
<dbReference type="InterPro" id="IPR036388">
    <property type="entry name" value="WH-like_DNA-bd_sf"/>
</dbReference>
<dbReference type="Proteomes" id="UP001198571">
    <property type="component" value="Unassembled WGS sequence"/>
</dbReference>
<feature type="domain" description="OmpR/PhoB-type" evidence="5">
    <location>
        <begin position="119"/>
        <end position="220"/>
    </location>
</feature>
<gene>
    <name evidence="6" type="ORF">H0485_12665</name>
</gene>
<feature type="DNA-binding region" description="OmpR/PhoB-type" evidence="4">
    <location>
        <begin position="119"/>
        <end position="220"/>
    </location>
</feature>
<comment type="caution">
    <text evidence="6">The sequence shown here is derived from an EMBL/GenBank/DDBJ whole genome shotgun (WGS) entry which is preliminary data.</text>
</comment>
<dbReference type="InterPro" id="IPR011006">
    <property type="entry name" value="CheY-like_superfamily"/>
</dbReference>
<accession>A0ABS8CN97</accession>
<dbReference type="SUPFAM" id="SSF46894">
    <property type="entry name" value="C-terminal effector domain of the bipartite response regulators"/>
    <property type="match status" value="1"/>
</dbReference>
<evidence type="ECO:0000256" key="2">
    <source>
        <dbReference type="ARBA" id="ARBA00023125"/>
    </source>
</evidence>